<feature type="region of interest" description="Disordered" evidence="1">
    <location>
        <begin position="1"/>
        <end position="33"/>
    </location>
</feature>
<feature type="domain" description="Flavodoxin-like" evidence="2">
    <location>
        <begin position="310"/>
        <end position="458"/>
    </location>
</feature>
<sequence length="458" mass="51588">MGSSTSISSSNENNSQNKKPTEQVTEMDQVNNNQSKIFKEVPKESAIKQKALTQPKSTNVEMIPDVYWVGVIDWALRIFHSYHTEKGTSYNSFMIMDEKPTLVDTVKFPFAQEHFETIRSVIPLSKIEYIIMNHSEPDHGSALPLLYAQTPQATIVTNSKCKENLEKLYPDLVALSPKWLTVDSKSTLCIGKRTLSFIPVPMIHWPCNMLTYSQNEGAIFTNDVFGQHHASTERWAEQLPIEQVIQLTMSYNANVLGHLPAMIKNALNNINKVDIKYILTSHGVCWRGEQIKDLMAEYARFANQAYRKKVSIIFDTMYGSTAKAVEKVAEGVRSTGSEAKIMDLNEFNITDVALHVHDSACFAIGSPTQNNTMMPLIEQAINYCRGLKLLAGKSCYLFGAFCWTGAQCCTDLTEAVKKCNANIEDTMYQWRLQVTDENLAKLYEYGVKLGEKAQEIGK</sequence>
<evidence type="ECO:0000256" key="1">
    <source>
        <dbReference type="SAM" id="MobiDB-lite"/>
    </source>
</evidence>
<dbReference type="InterPro" id="IPR001279">
    <property type="entry name" value="Metallo-B-lactamas"/>
</dbReference>
<dbReference type="SMART" id="SM00849">
    <property type="entry name" value="Lactamase_B"/>
    <property type="match status" value="1"/>
</dbReference>
<protein>
    <submittedName>
        <fullName evidence="3">A-type flavoprotein 2</fullName>
    </submittedName>
    <submittedName>
        <fullName evidence="4">A-type_flavoprotein 2</fullName>
    </submittedName>
</protein>
<dbReference type="Proteomes" id="UP001642409">
    <property type="component" value="Unassembled WGS sequence"/>
</dbReference>
<dbReference type="Pfam" id="PF19583">
    <property type="entry name" value="ODP"/>
    <property type="match status" value="1"/>
</dbReference>
<evidence type="ECO:0000259" key="2">
    <source>
        <dbReference type="PROSITE" id="PS50902"/>
    </source>
</evidence>
<gene>
    <name evidence="3" type="ORF">HINF_LOCUS22839</name>
    <name evidence="4" type="ORF">HINF_LOCUS75285</name>
</gene>
<dbReference type="InterPro" id="IPR029039">
    <property type="entry name" value="Flavoprotein-like_sf"/>
</dbReference>
<dbReference type="AlphaFoldDB" id="A0AA86PGH7"/>
<dbReference type="InterPro" id="IPR016440">
    <property type="entry name" value="Rubredoxin-O_OxRdtase"/>
</dbReference>
<evidence type="ECO:0000313" key="3">
    <source>
        <dbReference type="EMBL" id="CAI9935194.1"/>
    </source>
</evidence>
<dbReference type="EMBL" id="CAXDID020000662">
    <property type="protein sequence ID" value="CAL6109104.1"/>
    <property type="molecule type" value="Genomic_DNA"/>
</dbReference>
<dbReference type="SUPFAM" id="SSF56281">
    <property type="entry name" value="Metallo-hydrolase/oxidoreductase"/>
    <property type="match status" value="1"/>
</dbReference>
<dbReference type="PROSITE" id="PS50902">
    <property type="entry name" value="FLAVODOXIN_LIKE"/>
    <property type="match status" value="1"/>
</dbReference>
<dbReference type="InterPro" id="IPR045761">
    <property type="entry name" value="ODP_dom"/>
</dbReference>
<keyword evidence="5" id="KW-1185">Reference proteome</keyword>
<dbReference type="GO" id="GO:0046872">
    <property type="term" value="F:metal ion binding"/>
    <property type="evidence" value="ECO:0007669"/>
    <property type="project" value="InterPro"/>
</dbReference>
<dbReference type="InterPro" id="IPR036866">
    <property type="entry name" value="RibonucZ/Hydroxyglut_hydro"/>
</dbReference>
<dbReference type="GO" id="GO:0016491">
    <property type="term" value="F:oxidoreductase activity"/>
    <property type="evidence" value="ECO:0007669"/>
    <property type="project" value="InterPro"/>
</dbReference>
<feature type="compositionally biased region" description="Low complexity" evidence="1">
    <location>
        <begin position="1"/>
        <end position="17"/>
    </location>
</feature>
<dbReference type="PANTHER" id="PTHR43717:SF1">
    <property type="entry name" value="ANAEROBIC NITRIC OXIDE REDUCTASE FLAVORUBREDOXIN"/>
    <property type="match status" value="1"/>
</dbReference>
<evidence type="ECO:0000313" key="5">
    <source>
        <dbReference type="Proteomes" id="UP001642409"/>
    </source>
</evidence>
<comment type="caution">
    <text evidence="3">The sequence shown here is derived from an EMBL/GenBank/DDBJ whole genome shotgun (WGS) entry which is preliminary data.</text>
</comment>
<dbReference type="SUPFAM" id="SSF52218">
    <property type="entry name" value="Flavoproteins"/>
    <property type="match status" value="1"/>
</dbReference>
<reference evidence="3" key="1">
    <citation type="submission" date="2023-06" db="EMBL/GenBank/DDBJ databases">
        <authorList>
            <person name="Kurt Z."/>
        </authorList>
    </citation>
    <scope>NUCLEOTIDE SEQUENCE</scope>
</reference>
<reference evidence="4 5" key="2">
    <citation type="submission" date="2024-07" db="EMBL/GenBank/DDBJ databases">
        <authorList>
            <person name="Akdeniz Z."/>
        </authorList>
    </citation>
    <scope>NUCLEOTIDE SEQUENCE [LARGE SCALE GENOMIC DNA]</scope>
</reference>
<dbReference type="CDD" id="cd07709">
    <property type="entry name" value="flavodiiron_proteins_MBL-fold"/>
    <property type="match status" value="1"/>
</dbReference>
<evidence type="ECO:0000313" key="4">
    <source>
        <dbReference type="EMBL" id="CAL6109104.1"/>
    </source>
</evidence>
<dbReference type="InterPro" id="IPR008254">
    <property type="entry name" value="Flavodoxin/NO_synth"/>
</dbReference>
<organism evidence="3">
    <name type="scientific">Hexamita inflata</name>
    <dbReference type="NCBI Taxonomy" id="28002"/>
    <lineage>
        <taxon>Eukaryota</taxon>
        <taxon>Metamonada</taxon>
        <taxon>Diplomonadida</taxon>
        <taxon>Hexamitidae</taxon>
        <taxon>Hexamitinae</taxon>
        <taxon>Hexamita</taxon>
    </lineage>
</organism>
<dbReference type="EMBL" id="CATOUU010000597">
    <property type="protein sequence ID" value="CAI9935194.1"/>
    <property type="molecule type" value="Genomic_DNA"/>
</dbReference>
<dbReference type="Gene3D" id="3.40.50.360">
    <property type="match status" value="1"/>
</dbReference>
<dbReference type="GO" id="GO:0010181">
    <property type="term" value="F:FMN binding"/>
    <property type="evidence" value="ECO:0007669"/>
    <property type="project" value="InterPro"/>
</dbReference>
<accession>A0AA86PGH7</accession>
<proteinExistence type="predicted"/>
<dbReference type="Gene3D" id="3.60.15.10">
    <property type="entry name" value="Ribonuclease Z/Hydroxyacylglutathione hydrolase-like"/>
    <property type="match status" value="1"/>
</dbReference>
<dbReference type="PANTHER" id="PTHR43717">
    <property type="entry name" value="ANAEROBIC NITRIC OXIDE REDUCTASE FLAVORUBREDOXIN"/>
    <property type="match status" value="1"/>
</dbReference>
<dbReference type="Pfam" id="PF00258">
    <property type="entry name" value="Flavodoxin_1"/>
    <property type="match status" value="1"/>
</dbReference>
<dbReference type="PIRSF" id="PIRSF005243">
    <property type="entry name" value="ROO"/>
    <property type="match status" value="1"/>
</dbReference>
<name>A0AA86PGH7_9EUKA</name>
<dbReference type="GO" id="GO:0009055">
    <property type="term" value="F:electron transfer activity"/>
    <property type="evidence" value="ECO:0007669"/>
    <property type="project" value="InterPro"/>
</dbReference>
<feature type="compositionally biased region" description="Polar residues" evidence="1">
    <location>
        <begin position="22"/>
        <end position="33"/>
    </location>
</feature>